<name>A0A915CK18_PARUN</name>
<reference evidence="2" key="1">
    <citation type="submission" date="2022-11" db="UniProtKB">
        <authorList>
            <consortium name="WormBaseParasite"/>
        </authorList>
    </citation>
    <scope>IDENTIFICATION</scope>
</reference>
<dbReference type="AlphaFoldDB" id="A0A915CK18"/>
<protein>
    <submittedName>
        <fullName evidence="2">Uncharacterized protein</fullName>
    </submittedName>
</protein>
<keyword evidence="1" id="KW-1185">Reference proteome</keyword>
<dbReference type="Proteomes" id="UP000887569">
    <property type="component" value="Unplaced"/>
</dbReference>
<evidence type="ECO:0000313" key="2">
    <source>
        <dbReference type="WBParaSite" id="PgR409_g002_t01"/>
    </source>
</evidence>
<dbReference type="WBParaSite" id="PgR409_g002_t01">
    <property type="protein sequence ID" value="PgR409_g002_t01"/>
    <property type="gene ID" value="PgR409_g002"/>
</dbReference>
<organism evidence="1 2">
    <name type="scientific">Parascaris univalens</name>
    <name type="common">Nematode worm</name>
    <dbReference type="NCBI Taxonomy" id="6257"/>
    <lineage>
        <taxon>Eukaryota</taxon>
        <taxon>Metazoa</taxon>
        <taxon>Ecdysozoa</taxon>
        <taxon>Nematoda</taxon>
        <taxon>Chromadorea</taxon>
        <taxon>Rhabditida</taxon>
        <taxon>Spirurina</taxon>
        <taxon>Ascaridomorpha</taxon>
        <taxon>Ascaridoidea</taxon>
        <taxon>Ascarididae</taxon>
        <taxon>Parascaris</taxon>
    </lineage>
</organism>
<evidence type="ECO:0000313" key="1">
    <source>
        <dbReference type="Proteomes" id="UP000887569"/>
    </source>
</evidence>
<accession>A0A915CK18</accession>
<sequence length="50" mass="5859">MHILMALPFRNISAIHYQSEMCNQLIKPKKSFKFAIYQIHPTCCSNYLNA</sequence>
<proteinExistence type="predicted"/>